<dbReference type="InterPro" id="IPR008274">
    <property type="entry name" value="AldOxase/xan_DH_MoCoBD1"/>
</dbReference>
<proteinExistence type="predicted"/>
<evidence type="ECO:0000256" key="2">
    <source>
        <dbReference type="ARBA" id="ARBA00023002"/>
    </source>
</evidence>
<name>A0A0E3USM9_9PSEU</name>
<feature type="region of interest" description="Disordered" evidence="3">
    <location>
        <begin position="753"/>
        <end position="774"/>
    </location>
</feature>
<dbReference type="SUPFAM" id="SSF56003">
    <property type="entry name" value="Molybdenum cofactor-binding domain"/>
    <property type="match status" value="1"/>
</dbReference>
<reference evidence="5" key="1">
    <citation type="journal article" date="2015" name="J. Biol. Chem.">
        <title>The biosynthesis of capuramycin-type antibiotics: identification of the A-102395 biosynthetic gene cluster, mechanism of self-resistance, and formation of uridine-5'-carboxamide.</title>
        <authorList>
            <person name="Cai W."/>
            <person name="Goswami A."/>
            <person name="Yang Z."/>
            <person name="Liu X."/>
            <person name="Green K.D."/>
            <person name="Barnard-Britson S."/>
            <person name="Baba S."/>
            <person name="Funabashi M."/>
            <person name="Nonaka K."/>
            <person name="Sunkara M."/>
            <person name="Morris A.J."/>
            <person name="Spork A.P."/>
            <person name="Ducho C."/>
            <person name="Garneau-Tsodikova S."/>
            <person name="Thorson J.S."/>
            <person name="Van Lanen S.G."/>
        </authorList>
    </citation>
    <scope>NUCLEOTIDE SEQUENCE</scope>
    <source>
        <strain evidence="5">SANK 60206</strain>
    </source>
</reference>
<dbReference type="InterPro" id="IPR046867">
    <property type="entry name" value="AldOxase/xan_DH_MoCoBD2"/>
</dbReference>
<dbReference type="InterPro" id="IPR016208">
    <property type="entry name" value="Ald_Oxase/xanthine_DH-like"/>
</dbReference>
<protein>
    <submittedName>
        <fullName evidence="5">Putative CO dehydrogenase subunit</fullName>
    </submittedName>
</protein>
<dbReference type="PANTHER" id="PTHR11908:SF132">
    <property type="entry name" value="ALDEHYDE OXIDASE 1-RELATED"/>
    <property type="match status" value="1"/>
</dbReference>
<dbReference type="GO" id="GO:0016491">
    <property type="term" value="F:oxidoreductase activity"/>
    <property type="evidence" value="ECO:0007669"/>
    <property type="project" value="UniProtKB-KW"/>
</dbReference>
<keyword evidence="2" id="KW-0560">Oxidoreductase</keyword>
<keyword evidence="1" id="KW-0500">Molybdenum</keyword>
<evidence type="ECO:0000313" key="5">
    <source>
        <dbReference type="EMBL" id="AKC92640.1"/>
    </source>
</evidence>
<sequence>MSVFGTRVNRIEDVRLLTSGGVYVDDLQIPELAGAAYVTFVRSPIAHGVIRSIDTSRAWNQPGVVAVYTAADLIDLPVPPPFRPGPGGELFTEPLLAVRKVRFVGEPVAIVLTRARYEGPDAAELVEVDYERLPAVVGTAGALLDDTLLFDEAGTNVADQRDRDKFDDAIFADAEVVVECDIANNRVACVPMEGRATAAARDGARLTVWHSSQNAQRSRSTLADWLGIPAEAIRVVVPDVGGGFGAKIGIDRDAMVVAWAAWRSGSAVRWAETRSENLVAMTQGRAQQNRIKICGRRDGTITAYRLDVVQDAGAYPRTSTLAPVTCTMAPGVYDIPHVQTGYRVVVTNATPVNKYRGAGRPEATAAIERAVDLFAAEIGMDSAEVRRRNLIPAHAFPFRTPTGARYDSGEYERVLDQALDAAGYARMRAEQAGRRDARRADVIGIGICVFVEMTGGGGESGTVTVDADGQATVLTGSSAQGQGHQTAWSTLVEAGLGIPIDRVTVVHGDTDLIPKAIGTYSSRSLQLGGSAVFRAAADVRDQARPHAAGLLGISVADVVLDVSSGMWHPAGDPSRFATWSEVVKYAGVDSIGADVWFDSDGPTFPFGAHVSVVEVDTETGMTAVLRHVTVDDAGPILNPILAEGQRHGGIAQGISQALFEEVLYDDDGNPVNATLANYGIVSSVDLPDFELEISETPTDMNPLGVKGIGESGTIGSTAAVQNAVVDALAHLGVRHIDMPMTPSRVWAAIQPALAESRPRGEQRKRGCRGPSGTP</sequence>
<dbReference type="EMBL" id="KP995196">
    <property type="protein sequence ID" value="AKC92640.1"/>
    <property type="molecule type" value="Genomic_DNA"/>
</dbReference>
<dbReference type="AlphaFoldDB" id="A0A0E3USM9"/>
<dbReference type="Gene3D" id="3.90.1170.50">
    <property type="entry name" value="Aldehyde oxidase/xanthine dehydrogenase, a/b hammerhead"/>
    <property type="match status" value="1"/>
</dbReference>
<feature type="domain" description="Aldehyde oxidase/xanthine dehydrogenase a/b hammerhead" evidence="4">
    <location>
        <begin position="18"/>
        <end position="134"/>
    </location>
</feature>
<dbReference type="SMART" id="SM01008">
    <property type="entry name" value="Ald_Xan_dh_C"/>
    <property type="match status" value="1"/>
</dbReference>
<dbReference type="InterPro" id="IPR036856">
    <property type="entry name" value="Ald_Oxase/Xan_DH_a/b_sf"/>
</dbReference>
<evidence type="ECO:0000256" key="3">
    <source>
        <dbReference type="SAM" id="MobiDB-lite"/>
    </source>
</evidence>
<dbReference type="PANTHER" id="PTHR11908">
    <property type="entry name" value="XANTHINE DEHYDROGENASE"/>
    <property type="match status" value="1"/>
</dbReference>
<dbReference type="Gene3D" id="3.30.365.10">
    <property type="entry name" value="Aldehyde oxidase/xanthine dehydrogenase, molybdopterin binding domain"/>
    <property type="match status" value="4"/>
</dbReference>
<dbReference type="Pfam" id="PF01315">
    <property type="entry name" value="Ald_Xan_dh_C"/>
    <property type="match status" value="1"/>
</dbReference>
<dbReference type="GO" id="GO:0005506">
    <property type="term" value="F:iron ion binding"/>
    <property type="evidence" value="ECO:0007669"/>
    <property type="project" value="InterPro"/>
</dbReference>
<accession>A0A0E3USM9</accession>
<evidence type="ECO:0000256" key="1">
    <source>
        <dbReference type="ARBA" id="ARBA00022505"/>
    </source>
</evidence>
<organism evidence="5">
    <name type="scientific">Amycolatopsis sp. SANK 60206</name>
    <dbReference type="NCBI Taxonomy" id="1642649"/>
    <lineage>
        <taxon>Bacteria</taxon>
        <taxon>Bacillati</taxon>
        <taxon>Actinomycetota</taxon>
        <taxon>Actinomycetes</taxon>
        <taxon>Pseudonocardiales</taxon>
        <taxon>Pseudonocardiaceae</taxon>
        <taxon>Amycolatopsis</taxon>
    </lineage>
</organism>
<dbReference type="SUPFAM" id="SSF54665">
    <property type="entry name" value="CO dehydrogenase molybdoprotein N-domain-like"/>
    <property type="match status" value="1"/>
</dbReference>
<dbReference type="InterPro" id="IPR000674">
    <property type="entry name" value="Ald_Oxase/Xan_DH_a/b"/>
</dbReference>
<dbReference type="Pfam" id="PF02738">
    <property type="entry name" value="MoCoBD_1"/>
    <property type="match status" value="1"/>
</dbReference>
<dbReference type="Pfam" id="PF20256">
    <property type="entry name" value="MoCoBD_2"/>
    <property type="match status" value="1"/>
</dbReference>
<evidence type="ECO:0000259" key="4">
    <source>
        <dbReference type="SMART" id="SM01008"/>
    </source>
</evidence>
<dbReference type="InterPro" id="IPR037165">
    <property type="entry name" value="AldOxase/xan_DH_Mopterin-bd_sf"/>
</dbReference>